<accession>A0A3M7SUT9</accession>
<keyword evidence="2" id="KW-1185">Reference proteome</keyword>
<dbReference type="EMBL" id="REGN01000757">
    <property type="protein sequence ID" value="RNA39348.1"/>
    <property type="molecule type" value="Genomic_DNA"/>
</dbReference>
<protein>
    <submittedName>
        <fullName evidence="1">Uncharacterized protein</fullName>
    </submittedName>
</protein>
<organism evidence="1 2">
    <name type="scientific">Brachionus plicatilis</name>
    <name type="common">Marine rotifer</name>
    <name type="synonym">Brachionus muelleri</name>
    <dbReference type="NCBI Taxonomy" id="10195"/>
    <lineage>
        <taxon>Eukaryota</taxon>
        <taxon>Metazoa</taxon>
        <taxon>Spiralia</taxon>
        <taxon>Gnathifera</taxon>
        <taxon>Rotifera</taxon>
        <taxon>Eurotatoria</taxon>
        <taxon>Monogononta</taxon>
        <taxon>Pseudotrocha</taxon>
        <taxon>Ploima</taxon>
        <taxon>Brachionidae</taxon>
        <taxon>Brachionus</taxon>
    </lineage>
</organism>
<dbReference type="Proteomes" id="UP000276133">
    <property type="component" value="Unassembled WGS sequence"/>
</dbReference>
<sequence>MSKKKHLMINDEGVKDQLEAFSRILFFKLAQNKCSFFESFIASINSRKTFFGAIIQNLLYQYHNGEQFYRIVTNKKYLWPKLYLEAFSSRKNRQVEVYDQFLMLKMIKSN</sequence>
<evidence type="ECO:0000313" key="2">
    <source>
        <dbReference type="Proteomes" id="UP000276133"/>
    </source>
</evidence>
<gene>
    <name evidence="1" type="ORF">BpHYR1_032458</name>
</gene>
<comment type="caution">
    <text evidence="1">The sequence shown here is derived from an EMBL/GenBank/DDBJ whole genome shotgun (WGS) entry which is preliminary data.</text>
</comment>
<name>A0A3M7SUT9_BRAPC</name>
<evidence type="ECO:0000313" key="1">
    <source>
        <dbReference type="EMBL" id="RNA39348.1"/>
    </source>
</evidence>
<proteinExistence type="predicted"/>
<reference evidence="1 2" key="1">
    <citation type="journal article" date="2018" name="Sci. Rep.">
        <title>Genomic signatures of local adaptation to the degree of environmental predictability in rotifers.</title>
        <authorList>
            <person name="Franch-Gras L."/>
            <person name="Hahn C."/>
            <person name="Garcia-Roger E.M."/>
            <person name="Carmona M.J."/>
            <person name="Serra M."/>
            <person name="Gomez A."/>
        </authorList>
    </citation>
    <scope>NUCLEOTIDE SEQUENCE [LARGE SCALE GENOMIC DNA]</scope>
    <source>
        <strain evidence="1">HYR1</strain>
    </source>
</reference>
<dbReference type="AlphaFoldDB" id="A0A3M7SUT9"/>